<keyword evidence="2" id="KW-1185">Reference proteome</keyword>
<sequence length="166" mass="18159">MLGCRGLWSGPGKTLGVIRVHALQDWIRIVQQFFWWLMLMHACPCKLAGPPALTSPSVRYRRMANDVELPAAPEVAPNLQYVNCLLGCLSQGDYDEIIIAMLMGVINDRTATGASSQPALWDLARSALVKSSDRRPVSGLLSWAYHAPYDLASLTHVGKKTAPGND</sequence>
<reference evidence="1 2" key="1">
    <citation type="submission" date="2024-07" db="EMBL/GenBank/DDBJ databases">
        <title>Section-level genome sequencing and comparative genomics of Aspergillus sections Usti and Cavernicolus.</title>
        <authorList>
            <consortium name="Lawrence Berkeley National Laboratory"/>
            <person name="Nybo J.L."/>
            <person name="Vesth T.C."/>
            <person name="Theobald S."/>
            <person name="Frisvad J.C."/>
            <person name="Larsen T.O."/>
            <person name="Kjaerboelling I."/>
            <person name="Rothschild-Mancinelli K."/>
            <person name="Lyhne E.K."/>
            <person name="Kogle M.E."/>
            <person name="Barry K."/>
            <person name="Clum A."/>
            <person name="Na H."/>
            <person name="Ledsgaard L."/>
            <person name="Lin J."/>
            <person name="Lipzen A."/>
            <person name="Kuo A."/>
            <person name="Riley R."/>
            <person name="Mondo S."/>
            <person name="Labutti K."/>
            <person name="Haridas S."/>
            <person name="Pangalinan J."/>
            <person name="Salamov A.A."/>
            <person name="Simmons B.A."/>
            <person name="Magnuson J.K."/>
            <person name="Chen J."/>
            <person name="Drula E."/>
            <person name="Henrissat B."/>
            <person name="Wiebenga A."/>
            <person name="Lubbers R.J."/>
            <person name="Gomes A.C."/>
            <person name="Makela M.R."/>
            <person name="Stajich J."/>
            <person name="Grigoriev I.V."/>
            <person name="Mortensen U.H."/>
            <person name="De Vries R.P."/>
            <person name="Baker S.E."/>
            <person name="Andersen M.R."/>
        </authorList>
    </citation>
    <scope>NUCLEOTIDE SEQUENCE [LARGE SCALE GENOMIC DNA]</scope>
    <source>
        <strain evidence="1 2">CBS 588.65</strain>
    </source>
</reference>
<evidence type="ECO:0000313" key="2">
    <source>
        <dbReference type="Proteomes" id="UP001610334"/>
    </source>
</evidence>
<dbReference type="Proteomes" id="UP001610334">
    <property type="component" value="Unassembled WGS sequence"/>
</dbReference>
<name>A0ABR4H6U9_9EURO</name>
<gene>
    <name evidence="1" type="ORF">BJX63DRAFT_287767</name>
</gene>
<proteinExistence type="predicted"/>
<evidence type="ECO:0000313" key="1">
    <source>
        <dbReference type="EMBL" id="KAL2811192.1"/>
    </source>
</evidence>
<organism evidence="1 2">
    <name type="scientific">Aspergillus granulosus</name>
    <dbReference type="NCBI Taxonomy" id="176169"/>
    <lineage>
        <taxon>Eukaryota</taxon>
        <taxon>Fungi</taxon>
        <taxon>Dikarya</taxon>
        <taxon>Ascomycota</taxon>
        <taxon>Pezizomycotina</taxon>
        <taxon>Eurotiomycetes</taxon>
        <taxon>Eurotiomycetidae</taxon>
        <taxon>Eurotiales</taxon>
        <taxon>Aspergillaceae</taxon>
        <taxon>Aspergillus</taxon>
        <taxon>Aspergillus subgen. Nidulantes</taxon>
    </lineage>
</organism>
<protein>
    <submittedName>
        <fullName evidence="1">Uncharacterized protein</fullName>
    </submittedName>
</protein>
<accession>A0ABR4H6U9</accession>
<comment type="caution">
    <text evidence="1">The sequence shown here is derived from an EMBL/GenBank/DDBJ whole genome shotgun (WGS) entry which is preliminary data.</text>
</comment>
<dbReference type="EMBL" id="JBFXLT010000061">
    <property type="protein sequence ID" value="KAL2811192.1"/>
    <property type="molecule type" value="Genomic_DNA"/>
</dbReference>